<dbReference type="InterPro" id="IPR052337">
    <property type="entry name" value="SAT4-like"/>
</dbReference>
<evidence type="ECO:0000256" key="3">
    <source>
        <dbReference type="ARBA" id="ARBA00022989"/>
    </source>
</evidence>
<dbReference type="Proteomes" id="UP001230504">
    <property type="component" value="Unassembled WGS sequence"/>
</dbReference>
<evidence type="ECO:0000256" key="7">
    <source>
        <dbReference type="SAM" id="Phobius"/>
    </source>
</evidence>
<evidence type="ECO:0000313" key="9">
    <source>
        <dbReference type="EMBL" id="KAK1573455.1"/>
    </source>
</evidence>
<evidence type="ECO:0000256" key="2">
    <source>
        <dbReference type="ARBA" id="ARBA00022692"/>
    </source>
</evidence>
<dbReference type="InterPro" id="IPR049326">
    <property type="entry name" value="Rhodopsin_dom_fungi"/>
</dbReference>
<feature type="region of interest" description="Disordered" evidence="6">
    <location>
        <begin position="1"/>
        <end position="23"/>
    </location>
</feature>
<evidence type="ECO:0000256" key="6">
    <source>
        <dbReference type="SAM" id="MobiDB-lite"/>
    </source>
</evidence>
<dbReference type="PANTHER" id="PTHR33048">
    <property type="entry name" value="PTH11-LIKE INTEGRAL MEMBRANE PROTEIN (AFU_ORTHOLOGUE AFUA_5G11245)"/>
    <property type="match status" value="1"/>
</dbReference>
<evidence type="ECO:0000256" key="1">
    <source>
        <dbReference type="ARBA" id="ARBA00004141"/>
    </source>
</evidence>
<organism evidence="9 10">
    <name type="scientific">Colletotrichum navitas</name>
    <dbReference type="NCBI Taxonomy" id="681940"/>
    <lineage>
        <taxon>Eukaryota</taxon>
        <taxon>Fungi</taxon>
        <taxon>Dikarya</taxon>
        <taxon>Ascomycota</taxon>
        <taxon>Pezizomycotina</taxon>
        <taxon>Sordariomycetes</taxon>
        <taxon>Hypocreomycetidae</taxon>
        <taxon>Glomerellales</taxon>
        <taxon>Glomerellaceae</taxon>
        <taxon>Colletotrichum</taxon>
        <taxon>Colletotrichum graminicola species complex</taxon>
    </lineage>
</organism>
<feature type="non-terminal residue" evidence="9">
    <location>
        <position position="1"/>
    </location>
</feature>
<feature type="transmembrane region" description="Helical" evidence="7">
    <location>
        <begin position="195"/>
        <end position="213"/>
    </location>
</feature>
<protein>
    <recommendedName>
        <fullName evidence="8">Rhodopsin domain-containing protein</fullName>
    </recommendedName>
</protein>
<dbReference type="RefSeq" id="XP_060409077.1">
    <property type="nucleotide sequence ID" value="XM_060553350.1"/>
</dbReference>
<feature type="domain" description="Rhodopsin" evidence="8">
    <location>
        <begin position="49"/>
        <end position="287"/>
    </location>
</feature>
<proteinExistence type="inferred from homology"/>
<reference evidence="9" key="1">
    <citation type="submission" date="2021-06" db="EMBL/GenBank/DDBJ databases">
        <title>Comparative genomics, transcriptomics and evolutionary studies reveal genomic signatures of adaptation to plant cell wall in hemibiotrophic fungi.</title>
        <authorList>
            <consortium name="DOE Joint Genome Institute"/>
            <person name="Baroncelli R."/>
            <person name="Diaz J.F."/>
            <person name="Benocci T."/>
            <person name="Peng M."/>
            <person name="Battaglia E."/>
            <person name="Haridas S."/>
            <person name="Andreopoulos W."/>
            <person name="Labutti K."/>
            <person name="Pangilinan J."/>
            <person name="Floch G.L."/>
            <person name="Makela M.R."/>
            <person name="Henrissat B."/>
            <person name="Grigoriev I.V."/>
            <person name="Crouch J.A."/>
            <person name="De Vries R.P."/>
            <person name="Sukno S.A."/>
            <person name="Thon M.R."/>
        </authorList>
    </citation>
    <scope>NUCLEOTIDE SEQUENCE</scope>
    <source>
        <strain evidence="9">CBS 125086</strain>
    </source>
</reference>
<feature type="transmembrane region" description="Helical" evidence="7">
    <location>
        <begin position="33"/>
        <end position="53"/>
    </location>
</feature>
<dbReference type="PANTHER" id="PTHR33048:SF108">
    <property type="entry name" value="INTEGRAL MEMBRANE PROTEIN"/>
    <property type="match status" value="1"/>
</dbReference>
<dbReference type="EMBL" id="JAHLJV010000092">
    <property type="protein sequence ID" value="KAK1573455.1"/>
    <property type="molecule type" value="Genomic_DNA"/>
</dbReference>
<gene>
    <name evidence="9" type="ORF">LY79DRAFT_498442</name>
</gene>
<dbReference type="Pfam" id="PF20684">
    <property type="entry name" value="Fung_rhodopsin"/>
    <property type="match status" value="1"/>
</dbReference>
<comment type="subcellular location">
    <subcellularLocation>
        <location evidence="1">Membrane</location>
        <topology evidence="1">Multi-pass membrane protein</topology>
    </subcellularLocation>
</comment>
<dbReference type="GO" id="GO:0016020">
    <property type="term" value="C:membrane"/>
    <property type="evidence" value="ECO:0007669"/>
    <property type="project" value="UniProtKB-SubCell"/>
</dbReference>
<keyword evidence="4 7" id="KW-0472">Membrane</keyword>
<dbReference type="GeneID" id="85437590"/>
<feature type="transmembrane region" description="Helical" evidence="7">
    <location>
        <begin position="144"/>
        <end position="166"/>
    </location>
</feature>
<evidence type="ECO:0000256" key="4">
    <source>
        <dbReference type="ARBA" id="ARBA00023136"/>
    </source>
</evidence>
<evidence type="ECO:0000259" key="8">
    <source>
        <dbReference type="Pfam" id="PF20684"/>
    </source>
</evidence>
<comment type="similarity">
    <text evidence="5">Belongs to the SAT4 family.</text>
</comment>
<keyword evidence="10" id="KW-1185">Reference proteome</keyword>
<feature type="transmembrane region" description="Helical" evidence="7">
    <location>
        <begin position="264"/>
        <end position="286"/>
    </location>
</feature>
<name>A0AAD8PPM9_9PEZI</name>
<feature type="transmembrane region" description="Helical" evidence="7">
    <location>
        <begin position="65"/>
        <end position="88"/>
    </location>
</feature>
<feature type="transmembrane region" description="Helical" evidence="7">
    <location>
        <begin position="225"/>
        <end position="244"/>
    </location>
</feature>
<evidence type="ECO:0000313" key="10">
    <source>
        <dbReference type="Proteomes" id="UP001230504"/>
    </source>
</evidence>
<keyword evidence="3 7" id="KW-1133">Transmembrane helix</keyword>
<accession>A0AAD8PPM9</accession>
<comment type="caution">
    <text evidence="9">The sequence shown here is derived from an EMBL/GenBank/DDBJ whole genome shotgun (WGS) entry which is preliminary data.</text>
</comment>
<sequence>MANSTGPTGAAPPPPGETPNFEDPRDVNHTAHVVYMSLIQAIVVFFFAVRVYAKLSVDGRFRLEDWSCLIGWIFTVVLNSVIIIRIHYGLGFHIWDITKSNYMMIQKWTYVSNLLYSPAAFFTKMALILITVRVFSVSTGVARALYSTMALFLLCYITVELLKTFVCNPVQAYWDPTISNFRCINQTILFTSDTSIAILSDLITLGVPTFLAWRLRVSMAKKLKIILLLGTGGLGVAVTVYRMFLVARNDSTTDPTIDFVPIDWTVVGELAIGVICACFPPINHLIEKRAARR</sequence>
<keyword evidence="2 7" id="KW-0812">Transmembrane</keyword>
<dbReference type="AlphaFoldDB" id="A0AAD8PPM9"/>
<evidence type="ECO:0000256" key="5">
    <source>
        <dbReference type="ARBA" id="ARBA00038359"/>
    </source>
</evidence>
<feature type="transmembrane region" description="Helical" evidence="7">
    <location>
        <begin position="108"/>
        <end position="132"/>
    </location>
</feature>